<accession>A0A2K1KKV8</accession>
<gene>
    <name evidence="2" type="primary">LOC112282784</name>
    <name evidence="1" type="ORF">PHYPA_008070</name>
</gene>
<dbReference type="EMBL" id="ABEU02000005">
    <property type="protein sequence ID" value="PNR54393.1"/>
    <property type="molecule type" value="Genomic_DNA"/>
</dbReference>
<dbReference type="Gramene" id="Pp3c5_23420V3.1">
    <property type="protein sequence ID" value="Pp3c5_23420V3.1"/>
    <property type="gene ID" value="Pp3c5_23420"/>
</dbReference>
<evidence type="ECO:0000313" key="2">
    <source>
        <dbReference type="EnsemblPlants" id="Pp3c5_23420V3.1"/>
    </source>
</evidence>
<protein>
    <submittedName>
        <fullName evidence="1 2">Uncharacterized protein</fullName>
    </submittedName>
</protein>
<dbReference type="AlphaFoldDB" id="A0A2K1KKV8"/>
<reference evidence="2" key="3">
    <citation type="submission" date="2020-12" db="UniProtKB">
        <authorList>
            <consortium name="EnsemblPlants"/>
        </authorList>
    </citation>
    <scope>IDENTIFICATION</scope>
</reference>
<dbReference type="PaxDb" id="3218-PP1S23_146V6.1"/>
<dbReference type="EnsemblPlants" id="Pp3c5_23420V3.1">
    <property type="protein sequence ID" value="Pp3c5_23420V3.1"/>
    <property type="gene ID" value="Pp3c5_23420"/>
</dbReference>
<reference evidence="1 3" key="2">
    <citation type="journal article" date="2018" name="Plant J.">
        <title>The Physcomitrella patens chromosome-scale assembly reveals moss genome structure and evolution.</title>
        <authorList>
            <person name="Lang D."/>
            <person name="Ullrich K.K."/>
            <person name="Murat F."/>
            <person name="Fuchs J."/>
            <person name="Jenkins J."/>
            <person name="Haas F.B."/>
            <person name="Piednoel M."/>
            <person name="Gundlach H."/>
            <person name="Van Bel M."/>
            <person name="Meyberg R."/>
            <person name="Vives C."/>
            <person name="Morata J."/>
            <person name="Symeonidi A."/>
            <person name="Hiss M."/>
            <person name="Muchero W."/>
            <person name="Kamisugi Y."/>
            <person name="Saleh O."/>
            <person name="Blanc G."/>
            <person name="Decker E.L."/>
            <person name="van Gessel N."/>
            <person name="Grimwood J."/>
            <person name="Hayes R.D."/>
            <person name="Graham S.W."/>
            <person name="Gunter L.E."/>
            <person name="McDaniel S.F."/>
            <person name="Hoernstein S.N.W."/>
            <person name="Larsson A."/>
            <person name="Li F.W."/>
            <person name="Perroud P.F."/>
            <person name="Phillips J."/>
            <person name="Ranjan P."/>
            <person name="Rokshar D.S."/>
            <person name="Rothfels C.J."/>
            <person name="Schneider L."/>
            <person name="Shu S."/>
            <person name="Stevenson D.W."/>
            <person name="Thummler F."/>
            <person name="Tillich M."/>
            <person name="Villarreal Aguilar J.C."/>
            <person name="Widiez T."/>
            <person name="Wong G.K."/>
            <person name="Wymore A."/>
            <person name="Zhang Y."/>
            <person name="Zimmer A.D."/>
            <person name="Quatrano R.S."/>
            <person name="Mayer K.F.X."/>
            <person name="Goodstein D."/>
            <person name="Casacuberta J.M."/>
            <person name="Vandepoele K."/>
            <person name="Reski R."/>
            <person name="Cuming A.C."/>
            <person name="Tuskan G.A."/>
            <person name="Maumus F."/>
            <person name="Salse J."/>
            <person name="Schmutz J."/>
            <person name="Rensing S.A."/>
        </authorList>
    </citation>
    <scope>NUCLEOTIDE SEQUENCE [LARGE SCALE GENOMIC DNA]</scope>
    <source>
        <strain evidence="2 3">cv. Gransden 2004</strain>
    </source>
</reference>
<dbReference type="Proteomes" id="UP000006727">
    <property type="component" value="Chromosome 5"/>
</dbReference>
<evidence type="ECO:0000313" key="1">
    <source>
        <dbReference type="EMBL" id="PNR54393.1"/>
    </source>
</evidence>
<name>A0A2K1KKV8_PHYPA</name>
<organism evidence="1">
    <name type="scientific">Physcomitrium patens</name>
    <name type="common">Spreading-leaved earth moss</name>
    <name type="synonym">Physcomitrella patens</name>
    <dbReference type="NCBI Taxonomy" id="3218"/>
    <lineage>
        <taxon>Eukaryota</taxon>
        <taxon>Viridiplantae</taxon>
        <taxon>Streptophyta</taxon>
        <taxon>Embryophyta</taxon>
        <taxon>Bryophyta</taxon>
        <taxon>Bryophytina</taxon>
        <taxon>Bryopsida</taxon>
        <taxon>Funariidae</taxon>
        <taxon>Funariales</taxon>
        <taxon>Funariaceae</taxon>
        <taxon>Physcomitrium</taxon>
    </lineage>
</organism>
<sequence>MDFHKTELRRPEMRCRGPLPSSMLWVDQLRKCDGSGDGLGSEAAKGAGGLVQKPVENSAGMKVQRLAKYGFLRICHEQMPSFFLLPI</sequence>
<keyword evidence="3" id="KW-1185">Reference proteome</keyword>
<proteinExistence type="predicted"/>
<evidence type="ECO:0000313" key="3">
    <source>
        <dbReference type="Proteomes" id="UP000006727"/>
    </source>
</evidence>
<reference evidence="1 3" key="1">
    <citation type="journal article" date="2008" name="Science">
        <title>The Physcomitrella genome reveals evolutionary insights into the conquest of land by plants.</title>
        <authorList>
            <person name="Rensing S."/>
            <person name="Lang D."/>
            <person name="Zimmer A."/>
            <person name="Terry A."/>
            <person name="Salamov A."/>
            <person name="Shapiro H."/>
            <person name="Nishiyama T."/>
            <person name="Perroud P.-F."/>
            <person name="Lindquist E."/>
            <person name="Kamisugi Y."/>
            <person name="Tanahashi T."/>
            <person name="Sakakibara K."/>
            <person name="Fujita T."/>
            <person name="Oishi K."/>
            <person name="Shin-I T."/>
            <person name="Kuroki Y."/>
            <person name="Toyoda A."/>
            <person name="Suzuki Y."/>
            <person name="Hashimoto A."/>
            <person name="Yamaguchi K."/>
            <person name="Sugano A."/>
            <person name="Kohara Y."/>
            <person name="Fujiyama A."/>
            <person name="Anterola A."/>
            <person name="Aoki S."/>
            <person name="Ashton N."/>
            <person name="Barbazuk W.B."/>
            <person name="Barker E."/>
            <person name="Bennetzen J."/>
            <person name="Bezanilla M."/>
            <person name="Blankenship R."/>
            <person name="Cho S.H."/>
            <person name="Dutcher S."/>
            <person name="Estelle M."/>
            <person name="Fawcett J.A."/>
            <person name="Gundlach H."/>
            <person name="Hanada K."/>
            <person name="Heyl A."/>
            <person name="Hicks K.A."/>
            <person name="Hugh J."/>
            <person name="Lohr M."/>
            <person name="Mayer K."/>
            <person name="Melkozernov A."/>
            <person name="Murata T."/>
            <person name="Nelson D."/>
            <person name="Pils B."/>
            <person name="Prigge M."/>
            <person name="Reiss B."/>
            <person name="Renner T."/>
            <person name="Rombauts S."/>
            <person name="Rushton P."/>
            <person name="Sanderfoot A."/>
            <person name="Schween G."/>
            <person name="Shiu S.-H."/>
            <person name="Stueber K."/>
            <person name="Theodoulou F.L."/>
            <person name="Tu H."/>
            <person name="Van de Peer Y."/>
            <person name="Verrier P.J."/>
            <person name="Waters E."/>
            <person name="Wood A."/>
            <person name="Yang L."/>
            <person name="Cove D."/>
            <person name="Cuming A."/>
            <person name="Hasebe M."/>
            <person name="Lucas S."/>
            <person name="Mishler D.B."/>
            <person name="Reski R."/>
            <person name="Grigoriev I."/>
            <person name="Quatrano R.S."/>
            <person name="Boore J.L."/>
        </authorList>
    </citation>
    <scope>NUCLEOTIDE SEQUENCE [LARGE SCALE GENOMIC DNA]</scope>
    <source>
        <strain evidence="2 3">cv. Gransden 2004</strain>
    </source>
</reference>